<dbReference type="EMBL" id="ML211203">
    <property type="protein sequence ID" value="TFK86356.1"/>
    <property type="molecule type" value="Genomic_DNA"/>
</dbReference>
<dbReference type="Proteomes" id="UP000308197">
    <property type="component" value="Unassembled WGS sequence"/>
</dbReference>
<sequence length="351" mass="38954">MAGFLDDIDDALNANQSPILTSNFLPSAASATRKRTRTDADLPMDEEQDPSTSNTPRAVNRNLVITAQRIAEAYKLTPSQTAEVNAFAADTFHVQNIRIFSMLLALNGNIDRLVPPPAAFTLPPDCIANIKSYAHGVIFSTKLALYKGVIPTNHLLDIVKLYRWGLPDGVENDTPKWKKVKKEAGDALTAVRRKIKIQLIASLSGEKPEDHMDIYDVAAGCVKGTDYKITVPLMARLALMRGVFSEKANQGDKFWDQVDASLVLVAQKGKGDADRISRLFKYFLDKDRKAHGTGAQPPVDESDIDNLQENIDQAIEERNRRLAVRQGQAEDEEDEEERDSPDPSPMLQNDR</sequence>
<protein>
    <submittedName>
        <fullName evidence="2">Uncharacterized protein</fullName>
    </submittedName>
</protein>
<feature type="region of interest" description="Disordered" evidence="1">
    <location>
        <begin position="289"/>
        <end position="351"/>
    </location>
</feature>
<accession>A0A5C3P9M3</accession>
<keyword evidence="3" id="KW-1185">Reference proteome</keyword>
<feature type="compositionally biased region" description="Acidic residues" evidence="1">
    <location>
        <begin position="329"/>
        <end position="339"/>
    </location>
</feature>
<name>A0A5C3P9M3_9APHY</name>
<evidence type="ECO:0000313" key="2">
    <source>
        <dbReference type="EMBL" id="TFK86356.1"/>
    </source>
</evidence>
<proteinExistence type="predicted"/>
<feature type="region of interest" description="Disordered" evidence="1">
    <location>
        <begin position="25"/>
        <end position="57"/>
    </location>
</feature>
<dbReference type="AlphaFoldDB" id="A0A5C3P9M3"/>
<evidence type="ECO:0000256" key="1">
    <source>
        <dbReference type="SAM" id="MobiDB-lite"/>
    </source>
</evidence>
<gene>
    <name evidence="2" type="ORF">K466DRAFT_600399</name>
</gene>
<reference evidence="2 3" key="1">
    <citation type="journal article" date="2019" name="Nat. Ecol. Evol.">
        <title>Megaphylogeny resolves global patterns of mushroom evolution.</title>
        <authorList>
            <person name="Varga T."/>
            <person name="Krizsan K."/>
            <person name="Foldi C."/>
            <person name="Dima B."/>
            <person name="Sanchez-Garcia M."/>
            <person name="Sanchez-Ramirez S."/>
            <person name="Szollosi G.J."/>
            <person name="Szarkandi J.G."/>
            <person name="Papp V."/>
            <person name="Albert L."/>
            <person name="Andreopoulos W."/>
            <person name="Angelini C."/>
            <person name="Antonin V."/>
            <person name="Barry K.W."/>
            <person name="Bougher N.L."/>
            <person name="Buchanan P."/>
            <person name="Buyck B."/>
            <person name="Bense V."/>
            <person name="Catcheside P."/>
            <person name="Chovatia M."/>
            <person name="Cooper J."/>
            <person name="Damon W."/>
            <person name="Desjardin D."/>
            <person name="Finy P."/>
            <person name="Geml J."/>
            <person name="Haridas S."/>
            <person name="Hughes K."/>
            <person name="Justo A."/>
            <person name="Karasinski D."/>
            <person name="Kautmanova I."/>
            <person name="Kiss B."/>
            <person name="Kocsube S."/>
            <person name="Kotiranta H."/>
            <person name="LaButti K.M."/>
            <person name="Lechner B.E."/>
            <person name="Liimatainen K."/>
            <person name="Lipzen A."/>
            <person name="Lukacs Z."/>
            <person name="Mihaltcheva S."/>
            <person name="Morgado L.N."/>
            <person name="Niskanen T."/>
            <person name="Noordeloos M.E."/>
            <person name="Ohm R.A."/>
            <person name="Ortiz-Santana B."/>
            <person name="Ovrebo C."/>
            <person name="Racz N."/>
            <person name="Riley R."/>
            <person name="Savchenko A."/>
            <person name="Shiryaev A."/>
            <person name="Soop K."/>
            <person name="Spirin V."/>
            <person name="Szebenyi C."/>
            <person name="Tomsovsky M."/>
            <person name="Tulloss R.E."/>
            <person name="Uehling J."/>
            <person name="Grigoriev I.V."/>
            <person name="Vagvolgyi C."/>
            <person name="Papp T."/>
            <person name="Martin F.M."/>
            <person name="Miettinen O."/>
            <person name="Hibbett D.S."/>
            <person name="Nagy L.G."/>
        </authorList>
    </citation>
    <scope>NUCLEOTIDE SEQUENCE [LARGE SCALE GENOMIC DNA]</scope>
    <source>
        <strain evidence="2 3">HHB13444</strain>
    </source>
</reference>
<evidence type="ECO:0000313" key="3">
    <source>
        <dbReference type="Proteomes" id="UP000308197"/>
    </source>
</evidence>
<dbReference type="InParanoid" id="A0A5C3P9M3"/>
<organism evidence="2 3">
    <name type="scientific">Polyporus arcularius HHB13444</name>
    <dbReference type="NCBI Taxonomy" id="1314778"/>
    <lineage>
        <taxon>Eukaryota</taxon>
        <taxon>Fungi</taxon>
        <taxon>Dikarya</taxon>
        <taxon>Basidiomycota</taxon>
        <taxon>Agaricomycotina</taxon>
        <taxon>Agaricomycetes</taxon>
        <taxon>Polyporales</taxon>
        <taxon>Polyporaceae</taxon>
        <taxon>Polyporus</taxon>
    </lineage>
</organism>